<evidence type="ECO:0000313" key="1">
    <source>
        <dbReference type="EMBL" id="AUB80149.1"/>
    </source>
</evidence>
<accession>A0A2K8U422</accession>
<keyword evidence="2" id="KW-1185">Reference proteome</keyword>
<reference evidence="1 2" key="1">
    <citation type="submission" date="2017-03" db="EMBL/GenBank/DDBJ databases">
        <title>Complete genome sequence of Candidatus 'Thiodictyon syntrophicum' sp. nov. strain Cad16T, a photolithoautotroph purple sulfur bacterium isolated from an alpine meromictic lake.</title>
        <authorList>
            <person name="Luedin S.M."/>
            <person name="Pothier J.F."/>
            <person name="Danza F."/>
            <person name="Storelli N."/>
            <person name="Wittwer M."/>
            <person name="Tonolla M."/>
        </authorList>
    </citation>
    <scope>NUCLEOTIDE SEQUENCE [LARGE SCALE GENOMIC DNA]</scope>
    <source>
        <strain evidence="1 2">Cad16T</strain>
    </source>
</reference>
<dbReference type="KEGG" id="tsy:THSYN_03675"/>
<evidence type="ECO:0000313" key="2">
    <source>
        <dbReference type="Proteomes" id="UP000232638"/>
    </source>
</evidence>
<protein>
    <submittedName>
        <fullName evidence="1">Uncharacterized protein</fullName>
    </submittedName>
</protein>
<sequence>MPYRHLAAADALFTEPCRRVAGYLYGIAAECAIKAMMDEAGLRALPEAQRSDDAYYKHFPRLRTMVRDRLQGRRGGPLLRFIEDQAFMEHWHTDMCYCKGNEIDDSWISAWQTQARNAVAAIGT</sequence>
<gene>
    <name evidence="1" type="ORF">THSYN_03675</name>
</gene>
<organism evidence="1 2">
    <name type="scientific">Candidatus Thiodictyon syntrophicum</name>
    <dbReference type="NCBI Taxonomy" id="1166950"/>
    <lineage>
        <taxon>Bacteria</taxon>
        <taxon>Pseudomonadati</taxon>
        <taxon>Pseudomonadota</taxon>
        <taxon>Gammaproteobacteria</taxon>
        <taxon>Chromatiales</taxon>
        <taxon>Chromatiaceae</taxon>
        <taxon>Thiodictyon</taxon>
    </lineage>
</organism>
<dbReference type="AlphaFoldDB" id="A0A2K8U422"/>
<name>A0A2K8U422_9GAMM</name>
<dbReference type="EMBL" id="CP020370">
    <property type="protein sequence ID" value="AUB80149.1"/>
    <property type="molecule type" value="Genomic_DNA"/>
</dbReference>
<dbReference type="Proteomes" id="UP000232638">
    <property type="component" value="Chromosome"/>
</dbReference>
<proteinExistence type="predicted"/>